<dbReference type="AlphaFoldDB" id="W7Y546"/>
<dbReference type="Proteomes" id="UP000019402">
    <property type="component" value="Unassembled WGS sequence"/>
</dbReference>
<name>W7Y546_9BACT</name>
<keyword evidence="3" id="KW-1185">Reference proteome</keyword>
<organism evidence="2 3">
    <name type="scientific">Saccharicrinis fermentans DSM 9555 = JCM 21142</name>
    <dbReference type="NCBI Taxonomy" id="869213"/>
    <lineage>
        <taxon>Bacteria</taxon>
        <taxon>Pseudomonadati</taxon>
        <taxon>Bacteroidota</taxon>
        <taxon>Bacteroidia</taxon>
        <taxon>Marinilabiliales</taxon>
        <taxon>Marinilabiliaceae</taxon>
        <taxon>Saccharicrinis</taxon>
    </lineage>
</organism>
<reference evidence="2 3" key="1">
    <citation type="journal article" date="2014" name="Genome Announc.">
        <title>Draft Genome Sequence of Cytophaga fermentans JCM 21142T, a Facultative Anaerobe Isolated from Marine Mud.</title>
        <authorList>
            <person name="Starns D."/>
            <person name="Oshima K."/>
            <person name="Suda W."/>
            <person name="Iino T."/>
            <person name="Yuki M."/>
            <person name="Inoue J."/>
            <person name="Kitamura K."/>
            <person name="Iida T."/>
            <person name="Darby A."/>
            <person name="Hattori M."/>
            <person name="Ohkuma M."/>
        </authorList>
    </citation>
    <scope>NUCLEOTIDE SEQUENCE [LARGE SCALE GENOMIC DNA]</scope>
    <source>
        <strain evidence="2 3">JCM 21142</strain>
    </source>
</reference>
<dbReference type="EMBL" id="BAMD01000012">
    <property type="protein sequence ID" value="GAF02668.1"/>
    <property type="molecule type" value="Genomic_DNA"/>
</dbReference>
<protein>
    <submittedName>
        <fullName evidence="2">Uncharacterized protein</fullName>
    </submittedName>
</protein>
<dbReference type="STRING" id="869213.GCA_000517085_01846"/>
<feature type="region of interest" description="Disordered" evidence="1">
    <location>
        <begin position="24"/>
        <end position="72"/>
    </location>
</feature>
<evidence type="ECO:0000256" key="1">
    <source>
        <dbReference type="SAM" id="MobiDB-lite"/>
    </source>
</evidence>
<feature type="compositionally biased region" description="Basic and acidic residues" evidence="1">
    <location>
        <begin position="43"/>
        <end position="58"/>
    </location>
</feature>
<accession>W7Y546</accession>
<dbReference type="RefSeq" id="WP_152541707.1">
    <property type="nucleotide sequence ID" value="NZ_BAMD01000012.1"/>
</dbReference>
<sequence>MKKWMDLKKVRIYPGADFEIRSKKKSNIQSIQSDSANVSQHSIGKDRQSKPDTMEDIRSVISKIDQLRDRSK</sequence>
<gene>
    <name evidence="2" type="ORF">JCM21142_31308</name>
</gene>
<evidence type="ECO:0000313" key="2">
    <source>
        <dbReference type="EMBL" id="GAF02668.1"/>
    </source>
</evidence>
<proteinExistence type="predicted"/>
<evidence type="ECO:0000313" key="3">
    <source>
        <dbReference type="Proteomes" id="UP000019402"/>
    </source>
</evidence>
<comment type="caution">
    <text evidence="2">The sequence shown here is derived from an EMBL/GenBank/DDBJ whole genome shotgun (WGS) entry which is preliminary data.</text>
</comment>